<dbReference type="SUPFAM" id="SSF110004">
    <property type="entry name" value="Glycolipid transfer protein, GLTP"/>
    <property type="match status" value="1"/>
</dbReference>
<name>A0AAV0AQ84_PHAPC</name>
<keyword evidence="4" id="KW-1185">Reference proteome</keyword>
<dbReference type="Proteomes" id="UP001153365">
    <property type="component" value="Unassembled WGS sequence"/>
</dbReference>
<feature type="domain" description="Glycolipid transfer protein" evidence="2">
    <location>
        <begin position="24"/>
        <end position="162"/>
    </location>
</feature>
<evidence type="ECO:0000259" key="2">
    <source>
        <dbReference type="Pfam" id="PF08718"/>
    </source>
</evidence>
<evidence type="ECO:0000313" key="3">
    <source>
        <dbReference type="EMBL" id="CAH7669791.1"/>
    </source>
</evidence>
<protein>
    <submittedName>
        <fullName evidence="3">Glycolipid transfer protein domain-containing protein</fullName>
    </submittedName>
</protein>
<keyword evidence="1" id="KW-0813">Transport</keyword>
<dbReference type="FunFam" id="1.10.3520.10:FF:000001">
    <property type="entry name" value="Pleckstrin domain-containing family A member 8"/>
    <property type="match status" value="1"/>
</dbReference>
<dbReference type="GO" id="GO:1902388">
    <property type="term" value="F:ceramide 1-phosphate transfer activity"/>
    <property type="evidence" value="ECO:0007669"/>
    <property type="project" value="TreeGrafter"/>
</dbReference>
<reference evidence="3" key="1">
    <citation type="submission" date="2022-06" db="EMBL/GenBank/DDBJ databases">
        <authorList>
            <consortium name="SYNGENTA / RWTH Aachen University"/>
        </authorList>
    </citation>
    <scope>NUCLEOTIDE SEQUENCE</scope>
</reference>
<dbReference type="Gene3D" id="1.10.3520.10">
    <property type="entry name" value="Glycolipid transfer protein"/>
    <property type="match status" value="1"/>
</dbReference>
<accession>A0AAV0AQ84</accession>
<sequence length="198" mass="22762">MTEVCYFDKMKRSFDKVLITEQGIDTLTFLEASDELVKLFDLFESKAFNVVQSDLTGNITKIRTRYESHQSVSNTLESLVEGEKDEKKRDATQGLLWLTRGLHFTHEGLRHSQKNPTDELSVSFTKGYENTLKPHHSFVVRPVFGLAMKACPYRADLFKKLGTKERVDVELDKWLTGLDSIVSRIQKFYEKGNYGKGL</sequence>
<dbReference type="GO" id="GO:0005829">
    <property type="term" value="C:cytosol"/>
    <property type="evidence" value="ECO:0007669"/>
    <property type="project" value="TreeGrafter"/>
</dbReference>
<evidence type="ECO:0000256" key="1">
    <source>
        <dbReference type="ARBA" id="ARBA00022448"/>
    </source>
</evidence>
<organism evidence="3 4">
    <name type="scientific">Phakopsora pachyrhizi</name>
    <name type="common">Asian soybean rust disease fungus</name>
    <dbReference type="NCBI Taxonomy" id="170000"/>
    <lineage>
        <taxon>Eukaryota</taxon>
        <taxon>Fungi</taxon>
        <taxon>Dikarya</taxon>
        <taxon>Basidiomycota</taxon>
        <taxon>Pucciniomycotina</taxon>
        <taxon>Pucciniomycetes</taxon>
        <taxon>Pucciniales</taxon>
        <taxon>Phakopsoraceae</taxon>
        <taxon>Phakopsora</taxon>
    </lineage>
</organism>
<proteinExistence type="predicted"/>
<dbReference type="PANTHER" id="PTHR10219">
    <property type="entry name" value="GLYCOLIPID TRANSFER PROTEIN-RELATED"/>
    <property type="match status" value="1"/>
</dbReference>
<dbReference type="GO" id="GO:0016020">
    <property type="term" value="C:membrane"/>
    <property type="evidence" value="ECO:0007669"/>
    <property type="project" value="TreeGrafter"/>
</dbReference>
<dbReference type="EMBL" id="CALTRL010000808">
    <property type="protein sequence ID" value="CAH7669791.1"/>
    <property type="molecule type" value="Genomic_DNA"/>
</dbReference>
<dbReference type="InterPro" id="IPR036497">
    <property type="entry name" value="GLTP_sf"/>
</dbReference>
<comment type="caution">
    <text evidence="3">The sequence shown here is derived from an EMBL/GenBank/DDBJ whole genome shotgun (WGS) entry which is preliminary data.</text>
</comment>
<evidence type="ECO:0000313" key="4">
    <source>
        <dbReference type="Proteomes" id="UP001153365"/>
    </source>
</evidence>
<dbReference type="Pfam" id="PF08718">
    <property type="entry name" value="GLTP"/>
    <property type="match status" value="1"/>
</dbReference>
<gene>
    <name evidence="3" type="ORF">PPACK8108_LOCUS4434</name>
</gene>
<dbReference type="InterPro" id="IPR014830">
    <property type="entry name" value="Glycolipid_transfer_prot_dom"/>
</dbReference>
<dbReference type="GO" id="GO:1902387">
    <property type="term" value="F:ceramide 1-phosphate binding"/>
    <property type="evidence" value="ECO:0007669"/>
    <property type="project" value="TreeGrafter"/>
</dbReference>
<dbReference type="AlphaFoldDB" id="A0AAV0AQ84"/>
<dbReference type="PANTHER" id="PTHR10219:SF25">
    <property type="entry name" value="PLECKSTRIN HOMOLOGY DOMAIN-CONTAINING FAMILY A MEMBER 8"/>
    <property type="match status" value="1"/>
</dbReference>